<organism evidence="4 5">
    <name type="scientific">Lolium multiflorum</name>
    <name type="common">Italian ryegrass</name>
    <name type="synonym">Lolium perenne subsp. multiflorum</name>
    <dbReference type="NCBI Taxonomy" id="4521"/>
    <lineage>
        <taxon>Eukaryota</taxon>
        <taxon>Viridiplantae</taxon>
        <taxon>Streptophyta</taxon>
        <taxon>Embryophyta</taxon>
        <taxon>Tracheophyta</taxon>
        <taxon>Spermatophyta</taxon>
        <taxon>Magnoliopsida</taxon>
        <taxon>Liliopsida</taxon>
        <taxon>Poales</taxon>
        <taxon>Poaceae</taxon>
        <taxon>BOP clade</taxon>
        <taxon>Pooideae</taxon>
        <taxon>Poodae</taxon>
        <taxon>Poeae</taxon>
        <taxon>Poeae Chloroplast Group 2 (Poeae type)</taxon>
        <taxon>Loliodinae</taxon>
        <taxon>Loliinae</taxon>
        <taxon>Lolium</taxon>
    </lineage>
</organism>
<keyword evidence="5" id="KW-1185">Reference proteome</keyword>
<feature type="region of interest" description="Disordered" evidence="3">
    <location>
        <begin position="182"/>
        <end position="242"/>
    </location>
</feature>
<dbReference type="GO" id="GO:0016491">
    <property type="term" value="F:oxidoreductase activity"/>
    <property type="evidence" value="ECO:0007669"/>
    <property type="project" value="UniProtKB-KW"/>
</dbReference>
<proteinExistence type="predicted"/>
<gene>
    <name evidence="4" type="ORF">QYE76_050193</name>
</gene>
<feature type="compositionally biased region" description="Low complexity" evidence="3">
    <location>
        <begin position="182"/>
        <end position="194"/>
    </location>
</feature>
<comment type="caution">
    <text evidence="4">The sequence shown here is derived from an EMBL/GenBank/DDBJ whole genome shotgun (WGS) entry which is preliminary data.</text>
</comment>
<dbReference type="PANTHER" id="PTHR42898">
    <property type="entry name" value="TROPINONE REDUCTASE"/>
    <property type="match status" value="1"/>
</dbReference>
<feature type="compositionally biased region" description="Basic residues" evidence="3">
    <location>
        <begin position="233"/>
        <end position="242"/>
    </location>
</feature>
<keyword evidence="2" id="KW-0560">Oxidoreductase</keyword>
<dbReference type="InterPro" id="IPR045000">
    <property type="entry name" value="TR"/>
</dbReference>
<accession>A0AAD8WH14</accession>
<dbReference type="EMBL" id="JAUUTY010000003">
    <property type="protein sequence ID" value="KAK1662034.1"/>
    <property type="molecule type" value="Genomic_DNA"/>
</dbReference>
<dbReference type="Proteomes" id="UP001231189">
    <property type="component" value="Unassembled WGS sequence"/>
</dbReference>
<dbReference type="Pfam" id="PF00106">
    <property type="entry name" value="adh_short"/>
    <property type="match status" value="1"/>
</dbReference>
<reference evidence="4" key="1">
    <citation type="submission" date="2023-07" db="EMBL/GenBank/DDBJ databases">
        <title>A chromosome-level genome assembly of Lolium multiflorum.</title>
        <authorList>
            <person name="Chen Y."/>
            <person name="Copetti D."/>
            <person name="Kolliker R."/>
            <person name="Studer B."/>
        </authorList>
    </citation>
    <scope>NUCLEOTIDE SEQUENCE</scope>
    <source>
        <strain evidence="4">02402/16</strain>
        <tissue evidence="4">Leaf</tissue>
    </source>
</reference>
<evidence type="ECO:0000256" key="2">
    <source>
        <dbReference type="ARBA" id="ARBA00023002"/>
    </source>
</evidence>
<dbReference type="Gene3D" id="3.40.50.720">
    <property type="entry name" value="NAD(P)-binding Rossmann-like Domain"/>
    <property type="match status" value="1"/>
</dbReference>
<evidence type="ECO:0000313" key="4">
    <source>
        <dbReference type="EMBL" id="KAK1662034.1"/>
    </source>
</evidence>
<evidence type="ECO:0000256" key="1">
    <source>
        <dbReference type="ARBA" id="ARBA00022857"/>
    </source>
</evidence>
<name>A0AAD8WH14_LOLMU</name>
<dbReference type="AlphaFoldDB" id="A0AAD8WH14"/>
<dbReference type="InterPro" id="IPR036291">
    <property type="entry name" value="NAD(P)-bd_dom_sf"/>
</dbReference>
<dbReference type="InterPro" id="IPR002347">
    <property type="entry name" value="SDR_fam"/>
</dbReference>
<keyword evidence="1" id="KW-0521">NADP</keyword>
<protein>
    <submittedName>
        <fullName evidence="4">Uncharacterized protein</fullName>
    </submittedName>
</protein>
<feature type="region of interest" description="Disordered" evidence="3">
    <location>
        <begin position="149"/>
        <end position="169"/>
    </location>
</feature>
<sequence>MAAPEMSAEPGAPGRWSLHGKTALVTGGTRGIGRAVVEELAALGAAVHTCSRKEAELGDRLKEWEAKGFRVTTSVCDLSVRDQRERLVGEVAERFGGKLDILVSWNQLLTRVRFSSVVEGGGVVQLEERPWGSNRDLSWLARATRSPALAPPAPVDAIERPKIDSAGGFQGDFKGRLKIDSAAAVRSDSSSGRDTTAKTPGSWPSEHQGLLYGGNPGLNGVEDRQRFASSSSQRRRQAAPVL</sequence>
<dbReference type="SUPFAM" id="SSF51735">
    <property type="entry name" value="NAD(P)-binding Rossmann-fold domains"/>
    <property type="match status" value="1"/>
</dbReference>
<evidence type="ECO:0000256" key="3">
    <source>
        <dbReference type="SAM" id="MobiDB-lite"/>
    </source>
</evidence>
<evidence type="ECO:0000313" key="5">
    <source>
        <dbReference type="Proteomes" id="UP001231189"/>
    </source>
</evidence>
<dbReference type="PANTHER" id="PTHR42898:SF6">
    <property type="entry name" value="NADP-DEPENDENT MANNITOL DEHYDROGENASE"/>
    <property type="match status" value="1"/>
</dbReference>
<dbReference type="PRINTS" id="PR00081">
    <property type="entry name" value="GDHRDH"/>
</dbReference>